<reference evidence="2" key="1">
    <citation type="journal article" date="2020" name="bioRxiv">
        <title>Whole genome comparisons of ergot fungi reveals the divergence and evolution of species within the genus Claviceps are the result of varying mechanisms driving genome evolution and host range expansion.</title>
        <authorList>
            <person name="Wyka S.A."/>
            <person name="Mondo S.J."/>
            <person name="Liu M."/>
            <person name="Dettman J."/>
            <person name="Nalam V."/>
            <person name="Broders K.D."/>
        </authorList>
    </citation>
    <scope>NUCLEOTIDE SEQUENCE</scope>
    <source>
        <strain evidence="2">CCC 602</strain>
    </source>
</reference>
<dbReference type="Proteomes" id="UP000748025">
    <property type="component" value="Unassembled WGS sequence"/>
</dbReference>
<dbReference type="AlphaFoldDB" id="A0A9P7N2E6"/>
<evidence type="ECO:0000256" key="1">
    <source>
        <dbReference type="SAM" id="MobiDB-lite"/>
    </source>
</evidence>
<name>A0A9P7N2E6_9HYPO</name>
<evidence type="ECO:0000313" key="3">
    <source>
        <dbReference type="Proteomes" id="UP000748025"/>
    </source>
</evidence>
<organism evidence="2 3">
    <name type="scientific">Claviceps pusilla</name>
    <dbReference type="NCBI Taxonomy" id="123648"/>
    <lineage>
        <taxon>Eukaryota</taxon>
        <taxon>Fungi</taxon>
        <taxon>Dikarya</taxon>
        <taxon>Ascomycota</taxon>
        <taxon>Pezizomycotina</taxon>
        <taxon>Sordariomycetes</taxon>
        <taxon>Hypocreomycetidae</taxon>
        <taxon>Hypocreales</taxon>
        <taxon>Clavicipitaceae</taxon>
        <taxon>Claviceps</taxon>
    </lineage>
</organism>
<comment type="caution">
    <text evidence="2">The sequence shown here is derived from an EMBL/GenBank/DDBJ whole genome shotgun (WGS) entry which is preliminary data.</text>
</comment>
<keyword evidence="3" id="KW-1185">Reference proteome</keyword>
<feature type="region of interest" description="Disordered" evidence="1">
    <location>
        <begin position="36"/>
        <end position="81"/>
    </location>
</feature>
<accession>A0A9P7N2E6</accession>
<evidence type="ECO:0000313" key="2">
    <source>
        <dbReference type="EMBL" id="KAG5987235.1"/>
    </source>
</evidence>
<proteinExistence type="predicted"/>
<protein>
    <submittedName>
        <fullName evidence="2">Uncharacterized protein</fullName>
    </submittedName>
</protein>
<dbReference type="EMBL" id="SRPW01003373">
    <property type="protein sequence ID" value="KAG5987235.1"/>
    <property type="molecule type" value="Genomic_DNA"/>
</dbReference>
<sequence>MKLYARAASLPQDSRKTGVIGALYYVVVPTYDTSAIVSSGDPEQPRQARRRRGYSGNRYGVDGIVDHSGTHDSAGIWGDQH</sequence>
<gene>
    <name evidence="2" type="ORF">E4U43_005178</name>
</gene>